<feature type="region of interest" description="Disordered" evidence="5">
    <location>
        <begin position="373"/>
        <end position="467"/>
    </location>
</feature>
<dbReference type="PANTHER" id="PTHR12202:SF0">
    <property type="entry name" value="ESF1 HOMOLOG"/>
    <property type="match status" value="1"/>
</dbReference>
<feature type="domain" description="ESF1 RRM" evidence="7">
    <location>
        <begin position="157"/>
        <end position="291"/>
    </location>
</feature>
<dbReference type="InterPro" id="IPR039754">
    <property type="entry name" value="Esf1"/>
</dbReference>
<evidence type="ECO:0000259" key="6">
    <source>
        <dbReference type="Pfam" id="PF08159"/>
    </source>
</evidence>
<feature type="compositionally biased region" description="Basic residues" evidence="5">
    <location>
        <begin position="446"/>
        <end position="459"/>
    </location>
</feature>
<dbReference type="InterPro" id="IPR012580">
    <property type="entry name" value="NUC153"/>
</dbReference>
<feature type="compositionally biased region" description="Basic and acidic residues" evidence="5">
    <location>
        <begin position="54"/>
        <end position="68"/>
    </location>
</feature>
<evidence type="ECO:0000256" key="4">
    <source>
        <dbReference type="ARBA" id="ARBA00023242"/>
    </source>
</evidence>
<comment type="subcellular location">
    <subcellularLocation>
        <location evidence="1">Nucleus</location>
        <location evidence="1">Nucleolus</location>
    </subcellularLocation>
</comment>
<keyword evidence="9" id="KW-1185">Reference proteome</keyword>
<dbReference type="GO" id="GO:0006364">
    <property type="term" value="P:rRNA processing"/>
    <property type="evidence" value="ECO:0007669"/>
    <property type="project" value="InterPro"/>
</dbReference>
<protein>
    <submittedName>
        <fullName evidence="8">Uncharacterized protein</fullName>
    </submittedName>
</protein>
<evidence type="ECO:0000256" key="1">
    <source>
        <dbReference type="ARBA" id="ARBA00004604"/>
    </source>
</evidence>
<evidence type="ECO:0000313" key="9">
    <source>
        <dbReference type="Proteomes" id="UP000218231"/>
    </source>
</evidence>
<dbReference type="AlphaFoldDB" id="A0A2A2JEJ7"/>
<comment type="caution">
    <text evidence="8">The sequence shown here is derived from an EMBL/GenBank/DDBJ whole genome shotgun (WGS) entry which is preliminary data.</text>
</comment>
<proteinExistence type="inferred from homology"/>
<dbReference type="EMBL" id="LIAE01010480">
    <property type="protein sequence ID" value="PAV60133.1"/>
    <property type="molecule type" value="Genomic_DNA"/>
</dbReference>
<dbReference type="InterPro" id="IPR056750">
    <property type="entry name" value="RRM_ESF1"/>
</dbReference>
<dbReference type="GO" id="GO:0003723">
    <property type="term" value="F:RNA binding"/>
    <property type="evidence" value="ECO:0007669"/>
    <property type="project" value="TreeGrafter"/>
</dbReference>
<gene>
    <name evidence="8" type="ORF">WR25_18497</name>
</gene>
<reference evidence="8 9" key="1">
    <citation type="journal article" date="2017" name="Curr. Biol.">
        <title>Genome architecture and evolution of a unichromosomal asexual nematode.</title>
        <authorList>
            <person name="Fradin H."/>
            <person name="Zegar C."/>
            <person name="Gutwein M."/>
            <person name="Lucas J."/>
            <person name="Kovtun M."/>
            <person name="Corcoran D."/>
            <person name="Baugh L.R."/>
            <person name="Kiontke K."/>
            <person name="Gunsalus K."/>
            <person name="Fitch D.H."/>
            <person name="Piano F."/>
        </authorList>
    </citation>
    <scope>NUCLEOTIDE SEQUENCE [LARGE SCALE GENOMIC DNA]</scope>
    <source>
        <strain evidence="8">PF1309</strain>
    </source>
</reference>
<comment type="similarity">
    <text evidence="2">Belongs to the ESF1 family.</text>
</comment>
<keyword evidence="3" id="KW-0175">Coiled coil</keyword>
<dbReference type="Pfam" id="PF08159">
    <property type="entry name" value="NUC153"/>
    <property type="match status" value="1"/>
</dbReference>
<feature type="compositionally biased region" description="Basic and acidic residues" evidence="5">
    <location>
        <begin position="373"/>
        <end position="385"/>
    </location>
</feature>
<dbReference type="GO" id="GO:0005730">
    <property type="term" value="C:nucleolus"/>
    <property type="evidence" value="ECO:0007669"/>
    <property type="project" value="UniProtKB-SubCell"/>
</dbReference>
<evidence type="ECO:0000256" key="2">
    <source>
        <dbReference type="ARBA" id="ARBA00009087"/>
    </source>
</evidence>
<accession>A0A2A2JEJ7</accession>
<feature type="compositionally biased region" description="Acidic residues" evidence="5">
    <location>
        <begin position="73"/>
        <end position="98"/>
    </location>
</feature>
<dbReference type="Pfam" id="PF25121">
    <property type="entry name" value="RRM_ESF1"/>
    <property type="match status" value="1"/>
</dbReference>
<name>A0A2A2JEJ7_9BILA</name>
<evidence type="ECO:0000313" key="8">
    <source>
        <dbReference type="EMBL" id="PAV60133.1"/>
    </source>
</evidence>
<feature type="domain" description="NUC153" evidence="6">
    <location>
        <begin position="473"/>
        <end position="488"/>
    </location>
</feature>
<evidence type="ECO:0000256" key="5">
    <source>
        <dbReference type="SAM" id="MobiDB-lite"/>
    </source>
</evidence>
<feature type="compositionally biased region" description="Acidic residues" evidence="5">
    <location>
        <begin position="390"/>
        <end position="399"/>
    </location>
</feature>
<feature type="compositionally biased region" description="Basic and acidic residues" evidence="5">
    <location>
        <begin position="401"/>
        <end position="420"/>
    </location>
</feature>
<feature type="compositionally biased region" description="Acidic residues" evidence="5">
    <location>
        <begin position="121"/>
        <end position="133"/>
    </location>
</feature>
<dbReference type="OrthoDB" id="431825at2759"/>
<dbReference type="Proteomes" id="UP000218231">
    <property type="component" value="Unassembled WGS sequence"/>
</dbReference>
<feature type="region of interest" description="Disordered" evidence="5">
    <location>
        <begin position="54"/>
        <end position="133"/>
    </location>
</feature>
<evidence type="ECO:0000259" key="7">
    <source>
        <dbReference type="Pfam" id="PF25121"/>
    </source>
</evidence>
<dbReference type="PANTHER" id="PTHR12202">
    <property type="entry name" value="ESF1 HOMOLOG"/>
    <property type="match status" value="1"/>
</dbReference>
<evidence type="ECO:0000256" key="3">
    <source>
        <dbReference type="ARBA" id="ARBA00023054"/>
    </source>
</evidence>
<keyword evidence="4" id="KW-0539">Nucleus</keyword>
<sequence>MGKKSSAAFSDKRFAHLKEDPKFVGLPQKHRKAKIDSRFAAILTDEKFGAKPKIDKYGRRLRKKDDTMKQMYEMEDEEEKSESSESGESESESGESSDEGVINSRKRKIDLARGEGNVESSSDDDSEGGDLDEHDEEFDMELAQLDNDAERIQWASRRLAACNLDWDKVKCEDILFLADSFKPGGGEVQRVTIYVSDFGVERLKEEEEKGPRLNLPVNYDENNPAMKEIARAAVKKYQLEKLKYYYAVIECDTEQTASAIYDECDGFQFEICGLKMDLRFVPDDMAFDESRIHETITLAEIDKQKYKPKIKPTNEIMGTGDKMVWDEDVERKRRLEDAFKDDEAAIEKSSALIASSDSEDDDQKEEKRRALLSLLEDKPKEEEMKIQWSDGEDESESDGEGYQKVDSSDDEIGIKDKESGSEDEDDEVKEEAKPKLSKYKQYLERKKSKKRELKSGKKSQKVDEKTLDSVAEDPRFKALFTDSAFAIESSSAKVRKSSELGVKQAEIKKAKRAAQTNTQEDLIEKLKRKAGKMAKK</sequence>
<organism evidence="8 9">
    <name type="scientific">Diploscapter pachys</name>
    <dbReference type="NCBI Taxonomy" id="2018661"/>
    <lineage>
        <taxon>Eukaryota</taxon>
        <taxon>Metazoa</taxon>
        <taxon>Ecdysozoa</taxon>
        <taxon>Nematoda</taxon>
        <taxon>Chromadorea</taxon>
        <taxon>Rhabditida</taxon>
        <taxon>Rhabditina</taxon>
        <taxon>Rhabditomorpha</taxon>
        <taxon>Rhabditoidea</taxon>
        <taxon>Rhabditidae</taxon>
        <taxon>Diploscapter</taxon>
    </lineage>
</organism>
<dbReference type="STRING" id="2018661.A0A2A2JEJ7"/>